<dbReference type="AlphaFoldDB" id="A0A921KRX5"/>
<dbReference type="InterPro" id="IPR027417">
    <property type="entry name" value="P-loop_NTPase"/>
</dbReference>
<organism evidence="1 2">
    <name type="scientific">Brachybacterium paraconglomeratum</name>
    <dbReference type="NCBI Taxonomy" id="173362"/>
    <lineage>
        <taxon>Bacteria</taxon>
        <taxon>Bacillati</taxon>
        <taxon>Actinomycetota</taxon>
        <taxon>Actinomycetes</taxon>
        <taxon>Micrococcales</taxon>
        <taxon>Dermabacteraceae</taxon>
        <taxon>Brachybacterium</taxon>
    </lineage>
</organism>
<reference evidence="1" key="1">
    <citation type="journal article" date="2021" name="PeerJ">
        <title>Extensive microbial diversity within the chicken gut microbiome revealed by metagenomics and culture.</title>
        <authorList>
            <person name="Gilroy R."/>
            <person name="Ravi A."/>
            <person name="Getino M."/>
            <person name="Pursley I."/>
            <person name="Horton D.L."/>
            <person name="Alikhan N.F."/>
            <person name="Baker D."/>
            <person name="Gharbi K."/>
            <person name="Hall N."/>
            <person name="Watson M."/>
            <person name="Adriaenssens E.M."/>
            <person name="Foster-Nyarko E."/>
            <person name="Jarju S."/>
            <person name="Secka A."/>
            <person name="Antonio M."/>
            <person name="Oren A."/>
            <person name="Chaudhuri R.R."/>
            <person name="La Ragione R."/>
            <person name="Hildebrand F."/>
            <person name="Pallen M.J."/>
        </authorList>
    </citation>
    <scope>NUCLEOTIDE SEQUENCE</scope>
    <source>
        <strain evidence="1">1647</strain>
    </source>
</reference>
<evidence type="ECO:0000313" key="1">
    <source>
        <dbReference type="EMBL" id="HJF51220.1"/>
    </source>
</evidence>
<proteinExistence type="predicted"/>
<accession>A0A921KRX5</accession>
<dbReference type="SUPFAM" id="SSF52540">
    <property type="entry name" value="P-loop containing nucleoside triphosphate hydrolases"/>
    <property type="match status" value="1"/>
</dbReference>
<reference evidence="1" key="2">
    <citation type="submission" date="2021-09" db="EMBL/GenBank/DDBJ databases">
        <authorList>
            <person name="Gilroy R."/>
        </authorList>
    </citation>
    <scope>NUCLEOTIDE SEQUENCE</scope>
    <source>
        <strain evidence="1">1647</strain>
    </source>
</reference>
<dbReference type="Gene3D" id="3.40.50.300">
    <property type="entry name" value="P-loop containing nucleotide triphosphate hydrolases"/>
    <property type="match status" value="1"/>
</dbReference>
<dbReference type="EMBL" id="DYWO01000474">
    <property type="protein sequence ID" value="HJF51220.1"/>
    <property type="molecule type" value="Genomic_DNA"/>
</dbReference>
<dbReference type="GO" id="GO:0005524">
    <property type="term" value="F:ATP binding"/>
    <property type="evidence" value="ECO:0007669"/>
    <property type="project" value="UniProtKB-KW"/>
</dbReference>
<protein>
    <submittedName>
        <fullName evidence="1">ATP-binding protein</fullName>
    </submittedName>
</protein>
<evidence type="ECO:0000313" key="2">
    <source>
        <dbReference type="Proteomes" id="UP000775129"/>
    </source>
</evidence>
<comment type="caution">
    <text evidence="1">The sequence shown here is derived from an EMBL/GenBank/DDBJ whole genome shotgun (WGS) entry which is preliminary data.</text>
</comment>
<gene>
    <name evidence="1" type="ORF">K8W24_15770</name>
</gene>
<name>A0A921KRX5_9MICO</name>
<sequence>MRRVVLLCGPPGAGKTTAARASGLEVFDRDDAAWTTESQFQAALDDLGRRRHADAVVIRAGATSSARRRWAELVRATHVMLVLEPAEVSAARVRARGRDDMVRTLAGINRWWTAFDHDDAAQRFVSWSVLDDPDDLGLMT</sequence>
<dbReference type="Proteomes" id="UP000775129">
    <property type="component" value="Unassembled WGS sequence"/>
</dbReference>
<keyword evidence="1" id="KW-0547">Nucleotide-binding</keyword>
<keyword evidence="1" id="KW-0067">ATP-binding</keyword>